<keyword evidence="1" id="KW-0472">Membrane</keyword>
<organism evidence="2 4">
    <name type="scientific">Paracoccus sulfuroxidans</name>
    <dbReference type="NCBI Taxonomy" id="384678"/>
    <lineage>
        <taxon>Bacteria</taxon>
        <taxon>Pseudomonadati</taxon>
        <taxon>Pseudomonadota</taxon>
        <taxon>Alphaproteobacteria</taxon>
        <taxon>Rhodobacterales</taxon>
        <taxon>Paracoccaceae</taxon>
        <taxon>Paracoccus</taxon>
    </lineage>
</organism>
<comment type="caution">
    <text evidence="2">The sequence shown here is derived from an EMBL/GenBank/DDBJ whole genome shotgun (WGS) entry which is preliminary data.</text>
</comment>
<reference evidence="2 4" key="1">
    <citation type="journal article" date="2015" name="Stand. Genomic Sci.">
        <title>Genomic Encyclopedia of Bacterial and Archaeal Type Strains, Phase III: the genomes of soil and plant-associated and newly described type strains.</title>
        <authorList>
            <person name="Whitman W.B."/>
            <person name="Woyke T."/>
            <person name="Klenk H.P."/>
            <person name="Zhou Y."/>
            <person name="Lilburn T.G."/>
            <person name="Beck B.J."/>
            <person name="De Vos P."/>
            <person name="Vandamme P."/>
            <person name="Eisen J.A."/>
            <person name="Garrity G."/>
            <person name="Hugenholtz P."/>
            <person name="Kyrpides N.C."/>
        </authorList>
    </citation>
    <scope>NUCLEOTIDE SEQUENCE [LARGE SCALE GENOMIC DNA]</scope>
    <source>
        <strain evidence="2 4">CGMCC 1.5364</strain>
    </source>
</reference>
<gene>
    <name evidence="3" type="ORF">IQ24_00495</name>
    <name evidence="2" type="ORF">IQ24_03582</name>
</gene>
<evidence type="ECO:0000313" key="4">
    <source>
        <dbReference type="Proteomes" id="UP000316225"/>
    </source>
</evidence>
<dbReference type="AlphaFoldDB" id="A0A562NB47"/>
<proteinExistence type="predicted"/>
<dbReference type="EMBL" id="VLKU01000001">
    <property type="protein sequence ID" value="TWI38355.1"/>
    <property type="molecule type" value="Genomic_DNA"/>
</dbReference>
<name>A0A562NB47_9RHOB</name>
<keyword evidence="1" id="KW-0812">Transmembrane</keyword>
<protein>
    <submittedName>
        <fullName evidence="2">Uncharacterized protein</fullName>
    </submittedName>
</protein>
<sequence length="46" mass="5518">MTEFAYGFILASTIFLPVRLTLGVFTIASWDRNGFRWVMKWKRFDE</sequence>
<keyword evidence="4" id="KW-1185">Reference proteome</keyword>
<dbReference type="EMBL" id="VLKU01000014">
    <property type="protein sequence ID" value="TWI29376.1"/>
    <property type="molecule type" value="Genomic_DNA"/>
</dbReference>
<evidence type="ECO:0000313" key="2">
    <source>
        <dbReference type="EMBL" id="TWI29376.1"/>
    </source>
</evidence>
<reference evidence="2" key="2">
    <citation type="submission" date="2019-07" db="EMBL/GenBank/DDBJ databases">
        <authorList>
            <person name="Whitman W."/>
            <person name="Huntemann M."/>
            <person name="Clum A."/>
            <person name="Pillay M."/>
            <person name="Palaniappan K."/>
            <person name="Varghese N."/>
            <person name="Mikhailova N."/>
            <person name="Stamatis D."/>
            <person name="Reddy T."/>
            <person name="Daum C."/>
            <person name="Shapiro N."/>
            <person name="Ivanova N."/>
            <person name="Kyrpides N."/>
            <person name="Woyke T."/>
        </authorList>
    </citation>
    <scope>NUCLEOTIDE SEQUENCE</scope>
    <source>
        <strain evidence="2">CGMCC 1.5364</strain>
    </source>
</reference>
<evidence type="ECO:0000256" key="1">
    <source>
        <dbReference type="SAM" id="Phobius"/>
    </source>
</evidence>
<keyword evidence="1" id="KW-1133">Transmembrane helix</keyword>
<dbReference type="Proteomes" id="UP000316225">
    <property type="component" value="Unassembled WGS sequence"/>
</dbReference>
<feature type="transmembrane region" description="Helical" evidence="1">
    <location>
        <begin position="6"/>
        <end position="30"/>
    </location>
</feature>
<evidence type="ECO:0000313" key="3">
    <source>
        <dbReference type="EMBL" id="TWI38355.1"/>
    </source>
</evidence>
<accession>A0A562NB47</accession>